<reference evidence="1 2" key="1">
    <citation type="journal article" date="2015" name="Nature">
        <title>rRNA introns, odd ribosomes, and small enigmatic genomes across a large radiation of phyla.</title>
        <authorList>
            <person name="Brown C.T."/>
            <person name="Hug L.A."/>
            <person name="Thomas B.C."/>
            <person name="Sharon I."/>
            <person name="Castelle C.J."/>
            <person name="Singh A."/>
            <person name="Wilkins M.J."/>
            <person name="Williams K.H."/>
            <person name="Banfield J.F."/>
        </authorList>
    </citation>
    <scope>NUCLEOTIDE SEQUENCE [LARGE SCALE GENOMIC DNA]</scope>
</reference>
<organism evidence="1 2">
    <name type="scientific">Candidatus Kaiserbacteria bacterium GW2011_GWA2_52_12</name>
    <dbReference type="NCBI Taxonomy" id="1618671"/>
    <lineage>
        <taxon>Bacteria</taxon>
        <taxon>Candidatus Kaiseribacteriota</taxon>
    </lineage>
</organism>
<comment type="caution">
    <text evidence="1">The sequence shown here is derived from an EMBL/GenBank/DDBJ whole genome shotgun (WGS) entry which is preliminary data.</text>
</comment>
<gene>
    <name evidence="1" type="ORF">UY67_C0017G0025</name>
</gene>
<accession>A0A0G1Z860</accession>
<sequence>NLTLHAREARGVPANHWFSVAAAKENQSETDLVSSLVRGAGLEPATSSV</sequence>
<protein>
    <submittedName>
        <fullName evidence="1">Uncharacterized protein</fullName>
    </submittedName>
</protein>
<evidence type="ECO:0000313" key="2">
    <source>
        <dbReference type="Proteomes" id="UP000034273"/>
    </source>
</evidence>
<feature type="non-terminal residue" evidence="1">
    <location>
        <position position="1"/>
    </location>
</feature>
<dbReference type="Proteomes" id="UP000034273">
    <property type="component" value="Unassembled WGS sequence"/>
</dbReference>
<dbReference type="AlphaFoldDB" id="A0A0G1Z860"/>
<dbReference type="EMBL" id="LCQW01000017">
    <property type="protein sequence ID" value="KKW23792.1"/>
    <property type="molecule type" value="Genomic_DNA"/>
</dbReference>
<evidence type="ECO:0000313" key="1">
    <source>
        <dbReference type="EMBL" id="KKW23792.1"/>
    </source>
</evidence>
<name>A0A0G1Z860_9BACT</name>
<proteinExistence type="predicted"/>